<dbReference type="GO" id="GO:0004984">
    <property type="term" value="F:olfactory receptor activity"/>
    <property type="evidence" value="ECO:0007669"/>
    <property type="project" value="InterPro"/>
</dbReference>
<dbReference type="InterPro" id="IPR000725">
    <property type="entry name" value="Olfact_rcpt"/>
</dbReference>
<evidence type="ECO:0000256" key="7">
    <source>
        <dbReference type="ARBA" id="ARBA00023136"/>
    </source>
</evidence>
<keyword evidence="9" id="KW-0807">Transducer</keyword>
<keyword evidence="5 10" id="KW-1133">Transmembrane helix</keyword>
<dbReference type="OrthoDB" id="6145535at2759"/>
<feature type="domain" description="G-protein coupled receptors family 1 profile" evidence="11">
    <location>
        <begin position="41"/>
        <end position="82"/>
    </location>
</feature>
<evidence type="ECO:0000256" key="9">
    <source>
        <dbReference type="ARBA" id="ARBA00023224"/>
    </source>
</evidence>
<evidence type="ECO:0000256" key="2">
    <source>
        <dbReference type="ARBA" id="ARBA00022475"/>
    </source>
</evidence>
<protein>
    <recommendedName>
        <fullName evidence="11">G-protein coupled receptors family 1 profile domain-containing protein</fullName>
    </recommendedName>
</protein>
<evidence type="ECO:0000256" key="3">
    <source>
        <dbReference type="ARBA" id="ARBA00022692"/>
    </source>
</evidence>
<dbReference type="Pfam" id="PF13853">
    <property type="entry name" value="7tm_4"/>
    <property type="match status" value="1"/>
</dbReference>
<accession>A0A8C5MEQ5</accession>
<evidence type="ECO:0000256" key="10">
    <source>
        <dbReference type="SAM" id="Phobius"/>
    </source>
</evidence>
<dbReference type="GO" id="GO:0004930">
    <property type="term" value="F:G protein-coupled receptor activity"/>
    <property type="evidence" value="ECO:0007669"/>
    <property type="project" value="UniProtKB-KW"/>
</dbReference>
<dbReference type="GO" id="GO:0005886">
    <property type="term" value="C:plasma membrane"/>
    <property type="evidence" value="ECO:0007669"/>
    <property type="project" value="UniProtKB-SubCell"/>
</dbReference>
<keyword evidence="4" id="KW-0716">Sensory transduction</keyword>
<organism evidence="12 13">
    <name type="scientific">Leptobrachium leishanense</name>
    <name type="common">Leishan spiny toad</name>
    <dbReference type="NCBI Taxonomy" id="445787"/>
    <lineage>
        <taxon>Eukaryota</taxon>
        <taxon>Metazoa</taxon>
        <taxon>Chordata</taxon>
        <taxon>Craniata</taxon>
        <taxon>Vertebrata</taxon>
        <taxon>Euteleostomi</taxon>
        <taxon>Amphibia</taxon>
        <taxon>Batrachia</taxon>
        <taxon>Anura</taxon>
        <taxon>Pelobatoidea</taxon>
        <taxon>Megophryidae</taxon>
        <taxon>Leptobrachium</taxon>
    </lineage>
</organism>
<name>A0A8C5MEQ5_9ANUR</name>
<keyword evidence="6" id="KW-0297">G-protein coupled receptor</keyword>
<dbReference type="InterPro" id="IPR017452">
    <property type="entry name" value="GPCR_Rhodpsn_7TM"/>
</dbReference>
<dbReference type="Proteomes" id="UP000694569">
    <property type="component" value="Unplaced"/>
</dbReference>
<dbReference type="PANTHER" id="PTHR26452">
    <property type="entry name" value="OLFACTORY RECEPTOR"/>
    <property type="match status" value="1"/>
</dbReference>
<evidence type="ECO:0000256" key="4">
    <source>
        <dbReference type="ARBA" id="ARBA00022725"/>
    </source>
</evidence>
<feature type="transmembrane region" description="Helical" evidence="10">
    <location>
        <begin position="25"/>
        <end position="51"/>
    </location>
</feature>
<dbReference type="AlphaFoldDB" id="A0A8C5MEQ5"/>
<evidence type="ECO:0000256" key="6">
    <source>
        <dbReference type="ARBA" id="ARBA00023040"/>
    </source>
</evidence>
<proteinExistence type="predicted"/>
<keyword evidence="8" id="KW-0675">Receptor</keyword>
<evidence type="ECO:0000313" key="13">
    <source>
        <dbReference type="Proteomes" id="UP000694569"/>
    </source>
</evidence>
<keyword evidence="3 10" id="KW-0812">Transmembrane</keyword>
<keyword evidence="4" id="KW-0552">Olfaction</keyword>
<evidence type="ECO:0000313" key="12">
    <source>
        <dbReference type="Ensembl" id="ENSLLEP00000013509.1"/>
    </source>
</evidence>
<dbReference type="GeneTree" id="ENSGT01150000286921"/>
<comment type="subcellular location">
    <subcellularLocation>
        <location evidence="1">Cell membrane</location>
        <topology evidence="1">Multi-pass membrane protein</topology>
    </subcellularLocation>
</comment>
<dbReference type="Ensembl" id="ENSLLET00000014032.1">
    <property type="protein sequence ID" value="ENSLLEP00000013509.1"/>
    <property type="gene ID" value="ENSLLEG00000008514.1"/>
</dbReference>
<evidence type="ECO:0000256" key="8">
    <source>
        <dbReference type="ARBA" id="ARBA00023170"/>
    </source>
</evidence>
<sequence length="132" mass="15176">MESLNWTRVSQFYLLGITDHPQLQLALFAMFFLLFVTTLVGNFSTVAVVISDQKLHTPMYFFLGNLSLLDVFYSSVTVPKMLNKFRFDTFQVHSKIPKIFRFGSENFLDLPFSDLKLFGKSAASENTNREIS</sequence>
<evidence type="ECO:0000256" key="1">
    <source>
        <dbReference type="ARBA" id="ARBA00004651"/>
    </source>
</evidence>
<reference evidence="12" key="1">
    <citation type="submission" date="2025-08" db="UniProtKB">
        <authorList>
            <consortium name="Ensembl"/>
        </authorList>
    </citation>
    <scope>IDENTIFICATION</scope>
</reference>
<keyword evidence="2" id="KW-1003">Cell membrane</keyword>
<keyword evidence="13" id="KW-1185">Reference proteome</keyword>
<dbReference type="InterPro" id="IPR050516">
    <property type="entry name" value="Olfactory_GPCR"/>
</dbReference>
<dbReference type="PROSITE" id="PS50262">
    <property type="entry name" value="G_PROTEIN_RECEP_F1_2"/>
    <property type="match status" value="1"/>
</dbReference>
<dbReference type="SUPFAM" id="SSF81321">
    <property type="entry name" value="Family A G protein-coupled receptor-like"/>
    <property type="match status" value="1"/>
</dbReference>
<evidence type="ECO:0000256" key="5">
    <source>
        <dbReference type="ARBA" id="ARBA00022989"/>
    </source>
</evidence>
<reference evidence="12" key="2">
    <citation type="submission" date="2025-09" db="UniProtKB">
        <authorList>
            <consortium name="Ensembl"/>
        </authorList>
    </citation>
    <scope>IDENTIFICATION</scope>
</reference>
<dbReference type="Gene3D" id="1.20.1070.10">
    <property type="entry name" value="Rhodopsin 7-helix transmembrane proteins"/>
    <property type="match status" value="1"/>
</dbReference>
<evidence type="ECO:0000259" key="11">
    <source>
        <dbReference type="PROSITE" id="PS50262"/>
    </source>
</evidence>
<keyword evidence="7 10" id="KW-0472">Membrane</keyword>